<dbReference type="PANTHER" id="PTHR43712">
    <property type="entry name" value="PUTATIVE (AFU_ORTHOLOGUE AFUA_4G14580)-RELATED"/>
    <property type="match status" value="1"/>
</dbReference>
<dbReference type="InterPro" id="IPR036388">
    <property type="entry name" value="WH-like_DNA-bd_sf"/>
</dbReference>
<dbReference type="EMBL" id="JABEXW010000694">
    <property type="protein sequence ID" value="KAF4958401.1"/>
    <property type="molecule type" value="Genomic_DNA"/>
</dbReference>
<dbReference type="PANTHER" id="PTHR43712:SF17">
    <property type="entry name" value="O-METHYLTRANSFERASE"/>
    <property type="match status" value="1"/>
</dbReference>
<name>A0A8H4TI97_9HYPO</name>
<dbReference type="Proteomes" id="UP000622797">
    <property type="component" value="Unassembled WGS sequence"/>
</dbReference>
<protein>
    <recommendedName>
        <fullName evidence="4">O-methyltransferase</fullName>
    </recommendedName>
</protein>
<accession>A0A8H4TI97</accession>
<evidence type="ECO:0000256" key="1">
    <source>
        <dbReference type="SAM" id="MobiDB-lite"/>
    </source>
</evidence>
<evidence type="ECO:0000313" key="2">
    <source>
        <dbReference type="EMBL" id="KAF4958401.1"/>
    </source>
</evidence>
<reference evidence="2" key="1">
    <citation type="journal article" date="2020" name="BMC Genomics">
        <title>Correction to: Identification and distribution of gene clusters required for synthesis of sphingolipid metabolism inhibitors in diverse species of the filamentous fungus Fusarium.</title>
        <authorList>
            <person name="Kim H.S."/>
            <person name="Lohmar J.M."/>
            <person name="Busman M."/>
            <person name="Brown D.W."/>
            <person name="Naumann T.A."/>
            <person name="Divon H.H."/>
            <person name="Lysoe E."/>
            <person name="Uhlig S."/>
            <person name="Proctor R.H."/>
        </authorList>
    </citation>
    <scope>NUCLEOTIDE SEQUENCE</scope>
    <source>
        <strain evidence="2">NRRL 20472</strain>
    </source>
</reference>
<comment type="caution">
    <text evidence="2">The sequence shown here is derived from an EMBL/GenBank/DDBJ whole genome shotgun (WGS) entry which is preliminary data.</text>
</comment>
<feature type="compositionally biased region" description="Low complexity" evidence="1">
    <location>
        <begin position="1"/>
        <end position="14"/>
    </location>
</feature>
<dbReference type="OrthoDB" id="3340390at2759"/>
<dbReference type="Gene3D" id="1.10.10.10">
    <property type="entry name" value="Winged helix-like DNA-binding domain superfamily/Winged helix DNA-binding domain"/>
    <property type="match status" value="1"/>
</dbReference>
<evidence type="ECO:0008006" key="4">
    <source>
        <dbReference type="Google" id="ProtNLM"/>
    </source>
</evidence>
<proteinExistence type="predicted"/>
<dbReference type="SUPFAM" id="SSF46785">
    <property type="entry name" value="Winged helix' DNA-binding domain"/>
    <property type="match status" value="1"/>
</dbReference>
<gene>
    <name evidence="2" type="ORF">FSARC_11035</name>
</gene>
<reference evidence="2" key="2">
    <citation type="submission" date="2020-05" db="EMBL/GenBank/DDBJ databases">
        <authorList>
            <person name="Kim H.-S."/>
            <person name="Proctor R.H."/>
            <person name="Brown D.W."/>
        </authorList>
    </citation>
    <scope>NUCLEOTIDE SEQUENCE</scope>
    <source>
        <strain evidence="2">NRRL 20472</strain>
    </source>
</reference>
<evidence type="ECO:0000313" key="3">
    <source>
        <dbReference type="Proteomes" id="UP000622797"/>
    </source>
</evidence>
<dbReference type="InterPro" id="IPR036390">
    <property type="entry name" value="WH_DNA-bd_sf"/>
</dbReference>
<organism evidence="2 3">
    <name type="scientific">Fusarium sarcochroum</name>
    <dbReference type="NCBI Taxonomy" id="1208366"/>
    <lineage>
        <taxon>Eukaryota</taxon>
        <taxon>Fungi</taxon>
        <taxon>Dikarya</taxon>
        <taxon>Ascomycota</taxon>
        <taxon>Pezizomycotina</taxon>
        <taxon>Sordariomycetes</taxon>
        <taxon>Hypocreomycetidae</taxon>
        <taxon>Hypocreales</taxon>
        <taxon>Nectriaceae</taxon>
        <taxon>Fusarium</taxon>
        <taxon>Fusarium lateritium species complex</taxon>
    </lineage>
</organism>
<keyword evidence="3" id="KW-1185">Reference proteome</keyword>
<dbReference type="AlphaFoldDB" id="A0A8H4TI97"/>
<feature type="region of interest" description="Disordered" evidence="1">
    <location>
        <begin position="1"/>
        <end position="20"/>
    </location>
</feature>
<sequence>MTSNGTTTSTNGSTPKVDVSMATSPNKIKAVPGLVKQIIAGADTLSESGDQAGHDLLIKARTVVQSLETSRETRAKHCWAQTGAIAGLSFGVETGLWKLMASNGDRPQKVSELAKSLDVDASLLGRLMRHLGAMGYINETDADVYLPTNYAKAMSIPIISDGYLAMLTCSSAAPIKFHKYLRKRGFNNPTDSLDQSMLPCRCPFWQSQSRRARIH</sequence>